<name>A0A4Y7SEU2_COPMI</name>
<reference evidence="2 3" key="1">
    <citation type="journal article" date="2019" name="Nat. Ecol. Evol.">
        <title>Megaphylogeny resolves global patterns of mushroom evolution.</title>
        <authorList>
            <person name="Varga T."/>
            <person name="Krizsan K."/>
            <person name="Foldi C."/>
            <person name="Dima B."/>
            <person name="Sanchez-Garcia M."/>
            <person name="Sanchez-Ramirez S."/>
            <person name="Szollosi G.J."/>
            <person name="Szarkandi J.G."/>
            <person name="Papp V."/>
            <person name="Albert L."/>
            <person name="Andreopoulos W."/>
            <person name="Angelini C."/>
            <person name="Antonin V."/>
            <person name="Barry K.W."/>
            <person name="Bougher N.L."/>
            <person name="Buchanan P."/>
            <person name="Buyck B."/>
            <person name="Bense V."/>
            <person name="Catcheside P."/>
            <person name="Chovatia M."/>
            <person name="Cooper J."/>
            <person name="Damon W."/>
            <person name="Desjardin D."/>
            <person name="Finy P."/>
            <person name="Geml J."/>
            <person name="Haridas S."/>
            <person name="Hughes K."/>
            <person name="Justo A."/>
            <person name="Karasinski D."/>
            <person name="Kautmanova I."/>
            <person name="Kiss B."/>
            <person name="Kocsube S."/>
            <person name="Kotiranta H."/>
            <person name="LaButti K.M."/>
            <person name="Lechner B.E."/>
            <person name="Liimatainen K."/>
            <person name="Lipzen A."/>
            <person name="Lukacs Z."/>
            <person name="Mihaltcheva S."/>
            <person name="Morgado L.N."/>
            <person name="Niskanen T."/>
            <person name="Noordeloos M.E."/>
            <person name="Ohm R.A."/>
            <person name="Ortiz-Santana B."/>
            <person name="Ovrebo C."/>
            <person name="Racz N."/>
            <person name="Riley R."/>
            <person name="Savchenko A."/>
            <person name="Shiryaev A."/>
            <person name="Soop K."/>
            <person name="Spirin V."/>
            <person name="Szebenyi C."/>
            <person name="Tomsovsky M."/>
            <person name="Tulloss R.E."/>
            <person name="Uehling J."/>
            <person name="Grigoriev I.V."/>
            <person name="Vagvolgyi C."/>
            <person name="Papp T."/>
            <person name="Martin F.M."/>
            <person name="Miettinen O."/>
            <person name="Hibbett D.S."/>
            <person name="Nagy L.G."/>
        </authorList>
    </citation>
    <scope>NUCLEOTIDE SEQUENCE [LARGE SCALE GENOMIC DNA]</scope>
    <source>
        <strain evidence="2 3">FP101781</strain>
    </source>
</reference>
<evidence type="ECO:0000256" key="1">
    <source>
        <dbReference type="SAM" id="MobiDB-lite"/>
    </source>
</evidence>
<organism evidence="2 3">
    <name type="scientific">Coprinellus micaceus</name>
    <name type="common">Glistening ink-cap mushroom</name>
    <name type="synonym">Coprinus micaceus</name>
    <dbReference type="NCBI Taxonomy" id="71717"/>
    <lineage>
        <taxon>Eukaryota</taxon>
        <taxon>Fungi</taxon>
        <taxon>Dikarya</taxon>
        <taxon>Basidiomycota</taxon>
        <taxon>Agaricomycotina</taxon>
        <taxon>Agaricomycetes</taxon>
        <taxon>Agaricomycetidae</taxon>
        <taxon>Agaricales</taxon>
        <taxon>Agaricineae</taxon>
        <taxon>Psathyrellaceae</taxon>
        <taxon>Coprinellus</taxon>
    </lineage>
</organism>
<dbReference type="Proteomes" id="UP000298030">
    <property type="component" value="Unassembled WGS sequence"/>
</dbReference>
<dbReference type="EMBL" id="QPFP01000144">
    <property type="protein sequence ID" value="TEB20340.1"/>
    <property type="molecule type" value="Genomic_DNA"/>
</dbReference>
<gene>
    <name evidence="2" type="ORF">FA13DRAFT_1743140</name>
</gene>
<evidence type="ECO:0000313" key="3">
    <source>
        <dbReference type="Proteomes" id="UP000298030"/>
    </source>
</evidence>
<protein>
    <submittedName>
        <fullName evidence="2">Uncharacterized protein</fullName>
    </submittedName>
</protein>
<dbReference type="AlphaFoldDB" id="A0A4Y7SEU2"/>
<comment type="caution">
    <text evidence="2">The sequence shown here is derived from an EMBL/GenBank/DDBJ whole genome shotgun (WGS) entry which is preliminary data.</text>
</comment>
<feature type="region of interest" description="Disordered" evidence="1">
    <location>
        <begin position="32"/>
        <end position="82"/>
    </location>
</feature>
<feature type="compositionally biased region" description="Basic residues" evidence="1">
    <location>
        <begin position="34"/>
        <end position="48"/>
    </location>
</feature>
<accession>A0A4Y7SEU2</accession>
<proteinExistence type="predicted"/>
<evidence type="ECO:0000313" key="2">
    <source>
        <dbReference type="EMBL" id="TEB20340.1"/>
    </source>
</evidence>
<keyword evidence="3" id="KW-1185">Reference proteome</keyword>
<sequence length="82" mass="9200">MASAPAFSTEWDVRRREHEWMDKLRFAATEKIHSSSKHLPTRSGRRVFGRSGALTPPRSAEKSPLAARLDANRVTRGAEPTN</sequence>